<protein>
    <submittedName>
        <fullName evidence="2">HNH endonuclease</fullName>
    </submittedName>
</protein>
<keyword evidence="2" id="KW-0540">Nuclease</keyword>
<organism evidence="2 3">
    <name type="scientific">Pseudogemmobacter faecipullorum</name>
    <dbReference type="NCBI Taxonomy" id="2755041"/>
    <lineage>
        <taxon>Bacteria</taxon>
        <taxon>Pseudomonadati</taxon>
        <taxon>Pseudomonadota</taxon>
        <taxon>Alphaproteobacteria</taxon>
        <taxon>Rhodobacterales</taxon>
        <taxon>Paracoccaceae</taxon>
        <taxon>Pseudogemmobacter</taxon>
    </lineage>
</organism>
<dbReference type="Gene3D" id="1.10.30.50">
    <property type="match status" value="1"/>
</dbReference>
<dbReference type="PANTHER" id="PTHR41286:SF1">
    <property type="entry name" value="HNH NUCLEASE YAJD-RELATED"/>
    <property type="match status" value="1"/>
</dbReference>
<feature type="domain" description="HNH nuclease" evidence="1">
    <location>
        <begin position="33"/>
        <end position="95"/>
    </location>
</feature>
<evidence type="ECO:0000313" key="2">
    <source>
        <dbReference type="EMBL" id="MCB5411485.1"/>
    </source>
</evidence>
<sequence>MMVKKSNGGWRGQPGTRHRPEHRALYNTKAWTTLRKQILSRDDYRCQWPGCGSLLIGRHLAPNAPIVHHKLDHKGDWQLFTDPANLMAVCKACHDRAAQEASHRGFIAGHDEDGRSIDPGHPWAK</sequence>
<gene>
    <name evidence="2" type="ORF">H0485_15955</name>
</gene>
<name>A0ABS8CRN6_9RHOB</name>
<keyword evidence="2" id="KW-0378">Hydrolase</keyword>
<dbReference type="PANTHER" id="PTHR41286">
    <property type="entry name" value="HNH NUCLEASE YAJD-RELATED"/>
    <property type="match status" value="1"/>
</dbReference>
<comment type="caution">
    <text evidence="2">The sequence shown here is derived from an EMBL/GenBank/DDBJ whole genome shotgun (WGS) entry which is preliminary data.</text>
</comment>
<evidence type="ECO:0000259" key="1">
    <source>
        <dbReference type="SMART" id="SM00507"/>
    </source>
</evidence>
<dbReference type="InterPro" id="IPR003615">
    <property type="entry name" value="HNH_nuc"/>
</dbReference>
<dbReference type="SMART" id="SM00507">
    <property type="entry name" value="HNHc"/>
    <property type="match status" value="1"/>
</dbReference>
<dbReference type="GO" id="GO:0004519">
    <property type="term" value="F:endonuclease activity"/>
    <property type="evidence" value="ECO:0007669"/>
    <property type="project" value="UniProtKB-KW"/>
</dbReference>
<accession>A0ABS8CRN6</accession>
<keyword evidence="3" id="KW-1185">Reference proteome</keyword>
<evidence type="ECO:0000313" key="3">
    <source>
        <dbReference type="Proteomes" id="UP001198571"/>
    </source>
</evidence>
<dbReference type="CDD" id="cd00085">
    <property type="entry name" value="HNHc"/>
    <property type="match status" value="1"/>
</dbReference>
<dbReference type="Proteomes" id="UP001198571">
    <property type="component" value="Unassembled WGS sequence"/>
</dbReference>
<dbReference type="EMBL" id="JACDXX010000017">
    <property type="protein sequence ID" value="MCB5411485.1"/>
    <property type="molecule type" value="Genomic_DNA"/>
</dbReference>
<keyword evidence="2" id="KW-0255">Endonuclease</keyword>
<dbReference type="RefSeq" id="WP_226936957.1">
    <property type="nucleotide sequence ID" value="NZ_JACDXX010000017.1"/>
</dbReference>
<reference evidence="2 3" key="1">
    <citation type="submission" date="2020-07" db="EMBL/GenBank/DDBJ databases">
        <title>Pseudogemmobacter sp. nov., isolated from poultry manure in Taiwan.</title>
        <authorList>
            <person name="Lin S.-Y."/>
            <person name="Tang Y.-S."/>
            <person name="Young C.-C."/>
        </authorList>
    </citation>
    <scope>NUCLEOTIDE SEQUENCE [LARGE SCALE GENOMIC DNA]</scope>
    <source>
        <strain evidence="2 3">CC-YST710</strain>
    </source>
</reference>
<proteinExistence type="predicted"/>